<reference evidence="10 11" key="1">
    <citation type="submission" date="2019-05" db="EMBL/GenBank/DDBJ databases">
        <title>Pseudomonas edaphica sp. nov., isolated from rhizospheric soil of Cistus ladanifer L. in Spain.</title>
        <authorList>
            <person name="Peix A."/>
        </authorList>
    </citation>
    <scope>NUCLEOTIDE SEQUENCE [LARGE SCALE GENOMIC DNA]</scope>
    <source>
        <strain evidence="10 11">RD25</strain>
    </source>
</reference>
<feature type="non-terminal residue" evidence="10">
    <location>
        <position position="1"/>
    </location>
</feature>
<keyword evidence="3" id="KW-0436">Ligase</keyword>
<keyword evidence="11" id="KW-1185">Reference proteome</keyword>
<evidence type="ECO:0000313" key="10">
    <source>
        <dbReference type="EMBL" id="TLG87411.1"/>
    </source>
</evidence>
<dbReference type="Proteomes" id="UP000304941">
    <property type="component" value="Unassembled WGS sequence"/>
</dbReference>
<feature type="domain" description="Methionyl/Valyl/Leucyl/Isoleucyl-tRNA synthetase anticodon-binding" evidence="9">
    <location>
        <begin position="45"/>
        <end position="121"/>
    </location>
</feature>
<keyword evidence="4" id="KW-0547">Nucleotide-binding</keyword>
<dbReference type="Pfam" id="PF08264">
    <property type="entry name" value="Anticodon_1"/>
    <property type="match status" value="1"/>
</dbReference>
<evidence type="ECO:0000259" key="9">
    <source>
        <dbReference type="Pfam" id="PF08264"/>
    </source>
</evidence>
<dbReference type="Gene3D" id="3.10.20.590">
    <property type="match status" value="1"/>
</dbReference>
<evidence type="ECO:0000256" key="8">
    <source>
        <dbReference type="ARBA" id="ARBA00047469"/>
    </source>
</evidence>
<evidence type="ECO:0000256" key="5">
    <source>
        <dbReference type="ARBA" id="ARBA00022840"/>
    </source>
</evidence>
<evidence type="ECO:0000313" key="11">
    <source>
        <dbReference type="Proteomes" id="UP000304941"/>
    </source>
</evidence>
<evidence type="ECO:0000256" key="7">
    <source>
        <dbReference type="ARBA" id="ARBA00023146"/>
    </source>
</evidence>
<protein>
    <recommendedName>
        <fullName evidence="2">leucine--tRNA ligase</fullName>
        <ecNumber evidence="2">6.1.1.4</ecNumber>
    </recommendedName>
</protein>
<keyword evidence="7" id="KW-0030">Aminoacyl-tRNA synthetase</keyword>
<proteinExistence type="inferred from homology"/>
<dbReference type="SUPFAM" id="SSF47323">
    <property type="entry name" value="Anticodon-binding domain of a subclass of class I aminoacyl-tRNA synthetases"/>
    <property type="match status" value="1"/>
</dbReference>
<comment type="caution">
    <text evidence="10">The sequence shown here is derived from an EMBL/GenBank/DDBJ whole genome shotgun (WGS) entry which is preliminary data.</text>
</comment>
<evidence type="ECO:0000256" key="2">
    <source>
        <dbReference type="ARBA" id="ARBA00013164"/>
    </source>
</evidence>
<dbReference type="EC" id="6.1.1.4" evidence="2"/>
<name>A0ABY2TYY4_9PSED</name>
<gene>
    <name evidence="10" type="ORF">FEM54_30695</name>
</gene>
<keyword evidence="6" id="KW-0648">Protein biosynthesis</keyword>
<evidence type="ECO:0000256" key="4">
    <source>
        <dbReference type="ARBA" id="ARBA00022741"/>
    </source>
</evidence>
<dbReference type="InterPro" id="IPR013155">
    <property type="entry name" value="M/V/L/I-tRNA-synth_anticd-bd"/>
</dbReference>
<evidence type="ECO:0000256" key="6">
    <source>
        <dbReference type="ARBA" id="ARBA00022917"/>
    </source>
</evidence>
<evidence type="ECO:0000256" key="3">
    <source>
        <dbReference type="ARBA" id="ARBA00022598"/>
    </source>
</evidence>
<sequence>LVFRHWHVTAGFAVDDRDRAAPVALAADAPVAQAELGARGTEQDRALVQEGLEAVVLLLAPITPHISHELWSRLGHSDAVIDARWPVQDDSALVQDTLQLVIQVNGKLRGQIDMPASASREDVEAAARINENVLRFTEGLTIRKVIVVPGKLVNIVAS</sequence>
<dbReference type="InterPro" id="IPR002302">
    <property type="entry name" value="Leu-tRNA-ligase"/>
</dbReference>
<dbReference type="PANTHER" id="PTHR43740">
    <property type="entry name" value="LEUCYL-TRNA SYNTHETASE"/>
    <property type="match status" value="1"/>
</dbReference>
<dbReference type="PANTHER" id="PTHR43740:SF2">
    <property type="entry name" value="LEUCINE--TRNA LIGASE, MITOCHONDRIAL"/>
    <property type="match status" value="1"/>
</dbReference>
<accession>A0ABY2TYY4</accession>
<comment type="catalytic activity">
    <reaction evidence="8">
        <text>tRNA(Leu) + L-leucine + ATP = L-leucyl-tRNA(Leu) + AMP + diphosphate</text>
        <dbReference type="Rhea" id="RHEA:11688"/>
        <dbReference type="Rhea" id="RHEA-COMP:9613"/>
        <dbReference type="Rhea" id="RHEA-COMP:9622"/>
        <dbReference type="ChEBI" id="CHEBI:30616"/>
        <dbReference type="ChEBI" id="CHEBI:33019"/>
        <dbReference type="ChEBI" id="CHEBI:57427"/>
        <dbReference type="ChEBI" id="CHEBI:78442"/>
        <dbReference type="ChEBI" id="CHEBI:78494"/>
        <dbReference type="ChEBI" id="CHEBI:456215"/>
        <dbReference type="EC" id="6.1.1.4"/>
    </reaction>
</comment>
<dbReference type="InterPro" id="IPR009080">
    <property type="entry name" value="tRNAsynth_Ia_anticodon-bd"/>
</dbReference>
<dbReference type="Gene3D" id="1.10.730.10">
    <property type="entry name" value="Isoleucyl-tRNA Synthetase, Domain 1"/>
    <property type="match status" value="1"/>
</dbReference>
<keyword evidence="5" id="KW-0067">ATP-binding</keyword>
<evidence type="ECO:0000256" key="1">
    <source>
        <dbReference type="ARBA" id="ARBA00005594"/>
    </source>
</evidence>
<dbReference type="EMBL" id="VBVZ01000808">
    <property type="protein sequence ID" value="TLG87411.1"/>
    <property type="molecule type" value="Genomic_DNA"/>
</dbReference>
<organism evidence="10 11">
    <name type="scientific">Pseudomonas edaphica</name>
    <dbReference type="NCBI Taxonomy" id="2006980"/>
    <lineage>
        <taxon>Bacteria</taxon>
        <taxon>Pseudomonadati</taxon>
        <taxon>Pseudomonadota</taxon>
        <taxon>Gammaproteobacteria</taxon>
        <taxon>Pseudomonadales</taxon>
        <taxon>Pseudomonadaceae</taxon>
        <taxon>Pseudomonas</taxon>
    </lineage>
</organism>
<comment type="similarity">
    <text evidence="1">Belongs to the class-I aminoacyl-tRNA synthetase family.</text>
</comment>